<feature type="region of interest" description="Disordered" evidence="5">
    <location>
        <begin position="125"/>
        <end position="157"/>
    </location>
</feature>
<dbReference type="GO" id="GO:0030313">
    <property type="term" value="C:cell envelope"/>
    <property type="evidence" value="ECO:0007669"/>
    <property type="project" value="UniProtKB-SubCell"/>
</dbReference>
<feature type="transmembrane region" description="Helical" evidence="6">
    <location>
        <begin position="163"/>
        <end position="183"/>
    </location>
</feature>
<accession>A0A1H6DWD6</accession>
<dbReference type="GO" id="GO:0042597">
    <property type="term" value="C:periplasmic space"/>
    <property type="evidence" value="ECO:0007669"/>
    <property type="project" value="InterPro"/>
</dbReference>
<dbReference type="OrthoDB" id="5242236at2"/>
<dbReference type="InterPro" id="IPR014756">
    <property type="entry name" value="Ig_E-set"/>
</dbReference>
<evidence type="ECO:0000259" key="8">
    <source>
        <dbReference type="Pfam" id="PF04234"/>
    </source>
</evidence>
<dbReference type="Gene3D" id="2.60.40.1220">
    <property type="match status" value="1"/>
</dbReference>
<dbReference type="PANTHER" id="PTHR34820">
    <property type="entry name" value="INNER MEMBRANE PROTEIN YEBZ"/>
    <property type="match status" value="1"/>
</dbReference>
<dbReference type="Proteomes" id="UP000236723">
    <property type="component" value="Unassembled WGS sequence"/>
</dbReference>
<feature type="signal peptide" evidence="7">
    <location>
        <begin position="1"/>
        <end position="33"/>
    </location>
</feature>
<evidence type="ECO:0000256" key="3">
    <source>
        <dbReference type="ARBA" id="ARBA00022729"/>
    </source>
</evidence>
<dbReference type="GO" id="GO:0005507">
    <property type="term" value="F:copper ion binding"/>
    <property type="evidence" value="ECO:0007669"/>
    <property type="project" value="InterPro"/>
</dbReference>
<gene>
    <name evidence="9" type="ORF">SAMN04489712_1236</name>
</gene>
<dbReference type="RefSeq" id="WP_103943616.1">
    <property type="nucleotide sequence ID" value="NZ_FNVO01000023.1"/>
</dbReference>
<keyword evidence="6" id="KW-0812">Transmembrane</keyword>
<comment type="subcellular location">
    <subcellularLocation>
        <location evidence="1">Cell envelope</location>
    </subcellularLocation>
</comment>
<dbReference type="GO" id="GO:0046688">
    <property type="term" value="P:response to copper ion"/>
    <property type="evidence" value="ECO:0007669"/>
    <property type="project" value="InterPro"/>
</dbReference>
<evidence type="ECO:0000256" key="6">
    <source>
        <dbReference type="SAM" id="Phobius"/>
    </source>
</evidence>
<keyword evidence="6" id="KW-0472">Membrane</keyword>
<dbReference type="InterPro" id="IPR014755">
    <property type="entry name" value="Cu-Rt/internalin_Ig-like"/>
</dbReference>
<dbReference type="EMBL" id="FNVO01000023">
    <property type="protein sequence ID" value="SEG89036.1"/>
    <property type="molecule type" value="Genomic_DNA"/>
</dbReference>
<dbReference type="InterPro" id="IPR032694">
    <property type="entry name" value="CopC/D"/>
</dbReference>
<evidence type="ECO:0000313" key="10">
    <source>
        <dbReference type="Proteomes" id="UP000236723"/>
    </source>
</evidence>
<protein>
    <recommendedName>
        <fullName evidence="8">CopC domain-containing protein</fullName>
    </recommendedName>
</protein>
<keyword evidence="10" id="KW-1185">Reference proteome</keyword>
<feature type="domain" description="CopC" evidence="8">
    <location>
        <begin position="34"/>
        <end position="124"/>
    </location>
</feature>
<evidence type="ECO:0000313" key="9">
    <source>
        <dbReference type="EMBL" id="SEG89036.1"/>
    </source>
</evidence>
<keyword evidence="2" id="KW-0479">Metal-binding</keyword>
<dbReference type="SUPFAM" id="SSF81296">
    <property type="entry name" value="E set domains"/>
    <property type="match status" value="1"/>
</dbReference>
<name>A0A1H6DWD6_9ACTN</name>
<keyword evidence="6" id="KW-1133">Transmembrane helix</keyword>
<evidence type="ECO:0000256" key="5">
    <source>
        <dbReference type="SAM" id="MobiDB-lite"/>
    </source>
</evidence>
<dbReference type="GO" id="GO:0006825">
    <property type="term" value="P:copper ion transport"/>
    <property type="evidence" value="ECO:0007669"/>
    <property type="project" value="InterPro"/>
</dbReference>
<feature type="chain" id="PRO_5009296357" description="CopC domain-containing protein" evidence="7">
    <location>
        <begin position="34"/>
        <end position="190"/>
    </location>
</feature>
<evidence type="ECO:0000256" key="4">
    <source>
        <dbReference type="ARBA" id="ARBA00023008"/>
    </source>
</evidence>
<dbReference type="GO" id="GO:0005886">
    <property type="term" value="C:plasma membrane"/>
    <property type="evidence" value="ECO:0007669"/>
    <property type="project" value="TreeGrafter"/>
</dbReference>
<keyword evidence="3 7" id="KW-0732">Signal</keyword>
<evidence type="ECO:0000256" key="2">
    <source>
        <dbReference type="ARBA" id="ARBA00022723"/>
    </source>
</evidence>
<reference evidence="10" key="1">
    <citation type="submission" date="2016-10" db="EMBL/GenBank/DDBJ databases">
        <authorList>
            <person name="Varghese N."/>
            <person name="Submissions S."/>
        </authorList>
    </citation>
    <scope>NUCLEOTIDE SEQUENCE [LARGE SCALE GENOMIC DNA]</scope>
    <source>
        <strain evidence="10">DSM 43163</strain>
    </source>
</reference>
<dbReference type="PANTHER" id="PTHR34820:SF4">
    <property type="entry name" value="INNER MEMBRANE PROTEIN YEBZ"/>
    <property type="match status" value="1"/>
</dbReference>
<keyword evidence="4" id="KW-0186">Copper</keyword>
<evidence type="ECO:0000256" key="1">
    <source>
        <dbReference type="ARBA" id="ARBA00004196"/>
    </source>
</evidence>
<sequence>MKPGVVMNGARALVLAVVAALSAVVLTAGPAQAHTSLKESSPAKGATVPSPSQIVLTFTERVIVPQVVVTDDSGARHQSGAPKAVDEKVTQPIEGTLEPGTYTVAWRVVSVDGHPVTGTYKFTVEGAPGTPAPSATPGQTAPAAPSPAVTSTPAASGSGGSNWLWVGLVALVVVLLIAGAGLVRRRGAGR</sequence>
<feature type="compositionally biased region" description="Low complexity" evidence="5">
    <location>
        <begin position="126"/>
        <end position="156"/>
    </location>
</feature>
<proteinExistence type="predicted"/>
<dbReference type="Pfam" id="PF04234">
    <property type="entry name" value="CopC"/>
    <property type="match status" value="1"/>
</dbReference>
<evidence type="ECO:0000256" key="7">
    <source>
        <dbReference type="SAM" id="SignalP"/>
    </source>
</evidence>
<organism evidence="9 10">
    <name type="scientific">Thermomonospora echinospora</name>
    <dbReference type="NCBI Taxonomy" id="1992"/>
    <lineage>
        <taxon>Bacteria</taxon>
        <taxon>Bacillati</taxon>
        <taxon>Actinomycetota</taxon>
        <taxon>Actinomycetes</taxon>
        <taxon>Streptosporangiales</taxon>
        <taxon>Thermomonosporaceae</taxon>
        <taxon>Thermomonospora</taxon>
    </lineage>
</organism>
<dbReference type="AlphaFoldDB" id="A0A1H6DWD6"/>
<dbReference type="InterPro" id="IPR007348">
    <property type="entry name" value="CopC_dom"/>
</dbReference>